<proteinExistence type="predicted"/>
<sequence>MGASSSRAVVPERKDSEDEMVLNVLIRVDVKAVSKDLHVEIGDQNAVKNMLDDTVVEFFKDKEDMKLHYGWDNAKILLMVLDTAIAAVAHFFKHPAIPDHGSSGKLILVRTTFPQTESHYTISIHHADAKEKQRKEELYVGRYFDNDGYFSKDAFIKDIETIFSRFEMKDKKQ</sequence>
<evidence type="ECO:0000313" key="2">
    <source>
        <dbReference type="Proteomes" id="UP001163321"/>
    </source>
</evidence>
<dbReference type="Proteomes" id="UP001163321">
    <property type="component" value="Chromosome 9"/>
</dbReference>
<reference evidence="1 2" key="1">
    <citation type="journal article" date="2022" name="bioRxiv">
        <title>The genome of the oomycete Peronosclerospora sorghi, a cosmopolitan pathogen of maize and sorghum, is inflated with dispersed pseudogenes.</title>
        <authorList>
            <person name="Fletcher K."/>
            <person name="Martin F."/>
            <person name="Isakeit T."/>
            <person name="Cavanaugh K."/>
            <person name="Magill C."/>
            <person name="Michelmore R."/>
        </authorList>
    </citation>
    <scope>NUCLEOTIDE SEQUENCE [LARGE SCALE GENOMIC DNA]</scope>
    <source>
        <strain evidence="1">P6</strain>
    </source>
</reference>
<keyword evidence="2" id="KW-1185">Reference proteome</keyword>
<gene>
    <name evidence="1" type="ORF">PsorP6_013708</name>
</gene>
<protein>
    <submittedName>
        <fullName evidence="1">Uncharacterized protein</fullName>
    </submittedName>
</protein>
<organism evidence="1 2">
    <name type="scientific">Peronosclerospora sorghi</name>
    <dbReference type="NCBI Taxonomy" id="230839"/>
    <lineage>
        <taxon>Eukaryota</taxon>
        <taxon>Sar</taxon>
        <taxon>Stramenopiles</taxon>
        <taxon>Oomycota</taxon>
        <taxon>Peronosporomycetes</taxon>
        <taxon>Peronosporales</taxon>
        <taxon>Peronosporaceae</taxon>
        <taxon>Peronosclerospora</taxon>
    </lineage>
</organism>
<evidence type="ECO:0000313" key="1">
    <source>
        <dbReference type="EMBL" id="KAI9905516.1"/>
    </source>
</evidence>
<name>A0ACC0VHA4_9STRA</name>
<comment type="caution">
    <text evidence="1">The sequence shown here is derived from an EMBL/GenBank/DDBJ whole genome shotgun (WGS) entry which is preliminary data.</text>
</comment>
<dbReference type="EMBL" id="CM047588">
    <property type="protein sequence ID" value="KAI9905516.1"/>
    <property type="molecule type" value="Genomic_DNA"/>
</dbReference>
<accession>A0ACC0VHA4</accession>